<sequence length="60" mass="6833">HWLQVEIDQTGIFTLVVDDDSRTSQIPSYVVTSWNLNAVLVGDTRRLSSDIFQPFIGYMS</sequence>
<dbReference type="EMBL" id="CAJOBH010155892">
    <property type="protein sequence ID" value="CAF4862039.1"/>
    <property type="molecule type" value="Genomic_DNA"/>
</dbReference>
<reference evidence="1" key="1">
    <citation type="submission" date="2021-02" db="EMBL/GenBank/DDBJ databases">
        <authorList>
            <person name="Nowell W R."/>
        </authorList>
    </citation>
    <scope>NUCLEOTIDE SEQUENCE</scope>
</reference>
<feature type="non-terminal residue" evidence="1">
    <location>
        <position position="1"/>
    </location>
</feature>
<evidence type="ECO:0000313" key="2">
    <source>
        <dbReference type="EMBL" id="CAF4865713.1"/>
    </source>
</evidence>
<evidence type="ECO:0000313" key="5">
    <source>
        <dbReference type="Proteomes" id="UP000681967"/>
    </source>
</evidence>
<feature type="non-terminal residue" evidence="1">
    <location>
        <position position="60"/>
    </location>
</feature>
<dbReference type="EMBL" id="CAJOBJ010223134">
    <property type="protein sequence ID" value="CAF5037468.1"/>
    <property type="molecule type" value="Genomic_DNA"/>
</dbReference>
<evidence type="ECO:0000313" key="4">
    <source>
        <dbReference type="EMBL" id="CAF5037468.1"/>
    </source>
</evidence>
<name>A0A8S3C4J4_9BILA</name>
<gene>
    <name evidence="1" type="ORF">BYL167_LOCUS50607</name>
    <name evidence="2" type="ORF">BYL167_LOCUS50750</name>
    <name evidence="3" type="ORF">GIL414_LOCUS58953</name>
    <name evidence="4" type="ORF">GIL414_LOCUS59235</name>
</gene>
<dbReference type="AlphaFoldDB" id="A0A8S3C4J4"/>
<protein>
    <submittedName>
        <fullName evidence="1">Uncharacterized protein</fullName>
    </submittedName>
</protein>
<dbReference type="EMBL" id="CAJOBJ010220461">
    <property type="protein sequence ID" value="CAF5032044.1"/>
    <property type="molecule type" value="Genomic_DNA"/>
</dbReference>
<dbReference type="Proteomes" id="UP000681720">
    <property type="component" value="Unassembled WGS sequence"/>
</dbReference>
<dbReference type="Proteomes" id="UP000681967">
    <property type="component" value="Unassembled WGS sequence"/>
</dbReference>
<organism evidence="1 5">
    <name type="scientific">Rotaria magnacalcarata</name>
    <dbReference type="NCBI Taxonomy" id="392030"/>
    <lineage>
        <taxon>Eukaryota</taxon>
        <taxon>Metazoa</taxon>
        <taxon>Spiralia</taxon>
        <taxon>Gnathifera</taxon>
        <taxon>Rotifera</taxon>
        <taxon>Eurotatoria</taxon>
        <taxon>Bdelloidea</taxon>
        <taxon>Philodinida</taxon>
        <taxon>Philodinidae</taxon>
        <taxon>Rotaria</taxon>
    </lineage>
</organism>
<accession>A0A8S3C4J4</accession>
<evidence type="ECO:0000313" key="1">
    <source>
        <dbReference type="EMBL" id="CAF4862039.1"/>
    </source>
</evidence>
<proteinExistence type="predicted"/>
<evidence type="ECO:0000313" key="3">
    <source>
        <dbReference type="EMBL" id="CAF5032044.1"/>
    </source>
</evidence>
<dbReference type="EMBL" id="CAJOBH010156974">
    <property type="protein sequence ID" value="CAF4865713.1"/>
    <property type="molecule type" value="Genomic_DNA"/>
</dbReference>
<comment type="caution">
    <text evidence="1">The sequence shown here is derived from an EMBL/GenBank/DDBJ whole genome shotgun (WGS) entry which is preliminary data.</text>
</comment>